<evidence type="ECO:0000313" key="3">
    <source>
        <dbReference type="Proteomes" id="UP000192578"/>
    </source>
</evidence>
<dbReference type="Proteomes" id="UP000192578">
    <property type="component" value="Unassembled WGS sequence"/>
</dbReference>
<accession>A0A9X6RJI0</accession>
<evidence type="ECO:0000256" key="1">
    <source>
        <dbReference type="SAM" id="MobiDB-lite"/>
    </source>
</evidence>
<dbReference type="AlphaFoldDB" id="A0A9X6RJI0"/>
<proteinExistence type="predicted"/>
<protein>
    <submittedName>
        <fullName evidence="2">Uncharacterized protein</fullName>
    </submittedName>
</protein>
<comment type="caution">
    <text evidence="2">The sequence shown here is derived from an EMBL/GenBank/DDBJ whole genome shotgun (WGS) entry which is preliminary data.</text>
</comment>
<dbReference type="EMBL" id="MTYJ01000175">
    <property type="protein sequence ID" value="OWA49835.1"/>
    <property type="molecule type" value="Genomic_DNA"/>
</dbReference>
<feature type="region of interest" description="Disordered" evidence="1">
    <location>
        <begin position="20"/>
        <end position="74"/>
    </location>
</feature>
<reference evidence="3" key="1">
    <citation type="submission" date="2017-01" db="EMBL/GenBank/DDBJ databases">
        <title>Comparative genomics of anhydrobiosis in the tardigrade Hypsibius dujardini.</title>
        <authorList>
            <person name="Yoshida Y."/>
            <person name="Koutsovoulos G."/>
            <person name="Laetsch D."/>
            <person name="Stevens L."/>
            <person name="Kumar S."/>
            <person name="Horikawa D."/>
            <person name="Ishino K."/>
            <person name="Komine S."/>
            <person name="Tomita M."/>
            <person name="Blaxter M."/>
            <person name="Arakawa K."/>
        </authorList>
    </citation>
    <scope>NUCLEOTIDE SEQUENCE [LARGE SCALE GENOMIC DNA]</scope>
    <source>
        <strain evidence="3">Z151</strain>
    </source>
</reference>
<feature type="compositionally biased region" description="Pro residues" evidence="1">
    <location>
        <begin position="23"/>
        <end position="37"/>
    </location>
</feature>
<evidence type="ECO:0000313" key="2">
    <source>
        <dbReference type="EMBL" id="OWA49835.1"/>
    </source>
</evidence>
<organism evidence="2 3">
    <name type="scientific">Hypsibius exemplaris</name>
    <name type="common">Freshwater tardigrade</name>
    <dbReference type="NCBI Taxonomy" id="2072580"/>
    <lineage>
        <taxon>Eukaryota</taxon>
        <taxon>Metazoa</taxon>
        <taxon>Ecdysozoa</taxon>
        <taxon>Tardigrada</taxon>
        <taxon>Eutardigrada</taxon>
        <taxon>Parachela</taxon>
        <taxon>Hypsibioidea</taxon>
        <taxon>Hypsibiidae</taxon>
        <taxon>Hypsibius</taxon>
    </lineage>
</organism>
<feature type="compositionally biased region" description="Acidic residues" evidence="1">
    <location>
        <begin position="51"/>
        <end position="67"/>
    </location>
</feature>
<keyword evidence="3" id="KW-1185">Reference proteome</keyword>
<gene>
    <name evidence="2" type="ORF">BV898_14373</name>
</gene>
<sequence>MFFYVPHGTHENTVITVSKSIPIPLPPSPTPTPPLVPHSPASPLASNQAPLEDDQMDDSNDEDDNEDESTKLTT</sequence>
<name>A0A9X6RJI0_HYPEX</name>